<gene>
    <name evidence="1" type="ORF">M378DRAFT_170524</name>
</gene>
<keyword evidence="2" id="KW-1185">Reference proteome</keyword>
<organism evidence="1 2">
    <name type="scientific">Amanita muscaria (strain Koide BX008)</name>
    <dbReference type="NCBI Taxonomy" id="946122"/>
    <lineage>
        <taxon>Eukaryota</taxon>
        <taxon>Fungi</taxon>
        <taxon>Dikarya</taxon>
        <taxon>Basidiomycota</taxon>
        <taxon>Agaricomycotina</taxon>
        <taxon>Agaricomycetes</taxon>
        <taxon>Agaricomycetidae</taxon>
        <taxon>Agaricales</taxon>
        <taxon>Pluteineae</taxon>
        <taxon>Amanitaceae</taxon>
        <taxon>Amanita</taxon>
    </lineage>
</organism>
<proteinExistence type="predicted"/>
<accession>A0A0C2WQL3</accession>
<dbReference type="AlphaFoldDB" id="A0A0C2WQL3"/>
<evidence type="ECO:0000313" key="1">
    <source>
        <dbReference type="EMBL" id="KIL58528.1"/>
    </source>
</evidence>
<dbReference type="EMBL" id="KN818336">
    <property type="protein sequence ID" value="KIL58528.1"/>
    <property type="molecule type" value="Genomic_DNA"/>
</dbReference>
<protein>
    <submittedName>
        <fullName evidence="1">Uncharacterized protein</fullName>
    </submittedName>
</protein>
<sequence length="318" mass="36106">MSEPVHKRKRRSQHSPVDLSNMRVALNRLEALKEELDMIEGTEEELHTISEHVLALEIILKGAKKPKASFSMVTEEDLEKAGVTRKWLHFYPAKVTELVEGLTADAEVEIANLHSRIKKIYTHIDVDYGPGSRMILNGILLALAEIASTQERDVVILPEMKIAQRNGVQISHPVSGNELWYSNYVVIECEDVSDYKKRFLASGFIDALEISKGCLLIVEAKCQSIKQTFVSFVPEAISQAIAFLKSADLQEVRFCLSDGQTWAFFILKLENEKLTYYESAPQCLSRAVLEDSDLPLRKIVQLLCEWLRPTKTDLFRLE</sequence>
<dbReference type="InParanoid" id="A0A0C2WQL3"/>
<dbReference type="Proteomes" id="UP000054549">
    <property type="component" value="Unassembled WGS sequence"/>
</dbReference>
<dbReference type="HOGENOM" id="CLU_074865_0_0_1"/>
<name>A0A0C2WQL3_AMAMK</name>
<dbReference type="OrthoDB" id="3144838at2759"/>
<evidence type="ECO:0000313" key="2">
    <source>
        <dbReference type="Proteomes" id="UP000054549"/>
    </source>
</evidence>
<reference evidence="1 2" key="1">
    <citation type="submission" date="2014-04" db="EMBL/GenBank/DDBJ databases">
        <title>Evolutionary Origins and Diversification of the Mycorrhizal Mutualists.</title>
        <authorList>
            <consortium name="DOE Joint Genome Institute"/>
            <consortium name="Mycorrhizal Genomics Consortium"/>
            <person name="Kohler A."/>
            <person name="Kuo A."/>
            <person name="Nagy L.G."/>
            <person name="Floudas D."/>
            <person name="Copeland A."/>
            <person name="Barry K.W."/>
            <person name="Cichocki N."/>
            <person name="Veneault-Fourrey C."/>
            <person name="LaButti K."/>
            <person name="Lindquist E.A."/>
            <person name="Lipzen A."/>
            <person name="Lundell T."/>
            <person name="Morin E."/>
            <person name="Murat C."/>
            <person name="Riley R."/>
            <person name="Ohm R."/>
            <person name="Sun H."/>
            <person name="Tunlid A."/>
            <person name="Henrissat B."/>
            <person name="Grigoriev I.V."/>
            <person name="Hibbett D.S."/>
            <person name="Martin F."/>
        </authorList>
    </citation>
    <scope>NUCLEOTIDE SEQUENCE [LARGE SCALE GENOMIC DNA]</scope>
    <source>
        <strain evidence="1 2">Koide BX008</strain>
    </source>
</reference>